<dbReference type="PROSITE" id="PS50889">
    <property type="entry name" value="S4"/>
    <property type="match status" value="1"/>
</dbReference>
<dbReference type="Pfam" id="PF00849">
    <property type="entry name" value="PseudoU_synth_2"/>
    <property type="match status" value="1"/>
</dbReference>
<keyword evidence="3 5" id="KW-0413">Isomerase</keyword>
<comment type="similarity">
    <text evidence="1 5">Belongs to the pseudouridine synthase RsuA family.</text>
</comment>
<dbReference type="Gene3D" id="3.30.70.580">
    <property type="entry name" value="Pseudouridine synthase I, catalytic domain, N-terminal subdomain"/>
    <property type="match status" value="1"/>
</dbReference>
<dbReference type="GO" id="GO:0120159">
    <property type="term" value="F:rRNA pseudouridine synthase activity"/>
    <property type="evidence" value="ECO:0007669"/>
    <property type="project" value="UniProtKB-ARBA"/>
</dbReference>
<dbReference type="Gene3D" id="3.10.290.10">
    <property type="entry name" value="RNA-binding S4 domain"/>
    <property type="match status" value="1"/>
</dbReference>
<keyword evidence="2 4" id="KW-0694">RNA-binding</keyword>
<evidence type="ECO:0000313" key="7">
    <source>
        <dbReference type="EMBL" id="MDA5106921.1"/>
    </source>
</evidence>
<dbReference type="Proteomes" id="UP001151071">
    <property type="component" value="Unassembled WGS sequence"/>
</dbReference>
<dbReference type="InterPro" id="IPR006145">
    <property type="entry name" value="PsdUridine_synth_RsuA/RluA"/>
</dbReference>
<dbReference type="EMBL" id="JAPYYP010000001">
    <property type="protein sequence ID" value="MDA5106921.1"/>
    <property type="molecule type" value="Genomic_DNA"/>
</dbReference>
<dbReference type="AlphaFoldDB" id="A0A9X3Z1P1"/>
<dbReference type="RefSeq" id="WP_271139271.1">
    <property type="nucleotide sequence ID" value="NZ_JAPYYP010000001.1"/>
</dbReference>
<dbReference type="FunFam" id="3.30.70.580:FF:000005">
    <property type="entry name" value="Pseudouridine synthase"/>
    <property type="match status" value="1"/>
</dbReference>
<protein>
    <recommendedName>
        <fullName evidence="5">Pseudouridine synthase</fullName>
        <ecNumber evidence="5">5.4.99.-</ecNumber>
    </recommendedName>
</protein>
<dbReference type="InterPro" id="IPR050343">
    <property type="entry name" value="RsuA_PseudoU_synthase"/>
</dbReference>
<dbReference type="PANTHER" id="PTHR47683:SF3">
    <property type="entry name" value="RIBOSOMAL LARGE SUBUNIT PSEUDOURIDINE SYNTHASE B"/>
    <property type="match status" value="1"/>
</dbReference>
<dbReference type="SUPFAM" id="SSF55174">
    <property type="entry name" value="Alpha-L RNA-binding motif"/>
    <property type="match status" value="1"/>
</dbReference>
<dbReference type="CDD" id="cd02870">
    <property type="entry name" value="PseudoU_synth_RsuA_like"/>
    <property type="match status" value="1"/>
</dbReference>
<dbReference type="CDD" id="cd00165">
    <property type="entry name" value="S4"/>
    <property type="match status" value="1"/>
</dbReference>
<evidence type="ECO:0000256" key="2">
    <source>
        <dbReference type="ARBA" id="ARBA00022884"/>
    </source>
</evidence>
<dbReference type="InterPro" id="IPR000748">
    <property type="entry name" value="PsdUridine_synth_RsuA/RluB/E/F"/>
</dbReference>
<dbReference type="GO" id="GO:0003723">
    <property type="term" value="F:RNA binding"/>
    <property type="evidence" value="ECO:0007669"/>
    <property type="project" value="UniProtKB-KW"/>
</dbReference>
<feature type="domain" description="RNA-binding S4" evidence="6">
    <location>
        <begin position="2"/>
        <end position="61"/>
    </location>
</feature>
<comment type="caution">
    <text evidence="7">The sequence shown here is derived from an EMBL/GenBank/DDBJ whole genome shotgun (WGS) entry which is preliminary data.</text>
</comment>
<dbReference type="PROSITE" id="PS01149">
    <property type="entry name" value="PSI_RSU"/>
    <property type="match status" value="1"/>
</dbReference>
<dbReference type="FunFam" id="3.30.70.1560:FF:000001">
    <property type="entry name" value="Pseudouridine synthase"/>
    <property type="match status" value="1"/>
</dbReference>
<accession>A0A9X3Z1P1</accession>
<evidence type="ECO:0000256" key="5">
    <source>
        <dbReference type="RuleBase" id="RU003887"/>
    </source>
</evidence>
<dbReference type="EC" id="5.4.99.-" evidence="5"/>
<dbReference type="GO" id="GO:0005829">
    <property type="term" value="C:cytosol"/>
    <property type="evidence" value="ECO:0007669"/>
    <property type="project" value="UniProtKB-ARBA"/>
</dbReference>
<dbReference type="Pfam" id="PF01479">
    <property type="entry name" value="S4"/>
    <property type="match status" value="1"/>
</dbReference>
<dbReference type="FunFam" id="3.10.290.10:FF:000003">
    <property type="entry name" value="Pseudouridine synthase"/>
    <property type="match status" value="1"/>
</dbReference>
<organism evidence="7 8">
    <name type="scientific">Brevibacillus thermoruber</name>
    <dbReference type="NCBI Taxonomy" id="33942"/>
    <lineage>
        <taxon>Bacteria</taxon>
        <taxon>Bacillati</taxon>
        <taxon>Bacillota</taxon>
        <taxon>Bacilli</taxon>
        <taxon>Bacillales</taxon>
        <taxon>Paenibacillaceae</taxon>
        <taxon>Brevibacillus</taxon>
    </lineage>
</organism>
<dbReference type="PANTHER" id="PTHR47683">
    <property type="entry name" value="PSEUDOURIDINE SYNTHASE FAMILY PROTEIN-RELATED"/>
    <property type="match status" value="1"/>
</dbReference>
<dbReference type="InterPro" id="IPR020094">
    <property type="entry name" value="TruA/RsuA/RluB/E/F_N"/>
</dbReference>
<dbReference type="SUPFAM" id="SSF55120">
    <property type="entry name" value="Pseudouridine synthase"/>
    <property type="match status" value="1"/>
</dbReference>
<gene>
    <name evidence="7" type="ORF">O3V59_00965</name>
</gene>
<evidence type="ECO:0000256" key="4">
    <source>
        <dbReference type="PROSITE-ProRule" id="PRU00182"/>
    </source>
</evidence>
<dbReference type="InterPro" id="IPR042092">
    <property type="entry name" value="PsdUridine_s_RsuA/RluB/E/F_cat"/>
</dbReference>
<proteinExistence type="inferred from homology"/>
<evidence type="ECO:0000259" key="6">
    <source>
        <dbReference type="SMART" id="SM00363"/>
    </source>
</evidence>
<reference evidence="7" key="1">
    <citation type="submission" date="2022-12" db="EMBL/GenBank/DDBJ databases">
        <title>Draft genome sequence of the thermophilic strain Brevibacillus thermoruber HT42, isolated from Los Humeros, Puebla, Mexico, with biotechnological potential.</title>
        <authorList>
            <person name="Lara Sanchez J."/>
            <person name="Solis Palacios R."/>
            <person name="Bustos Baena A.S."/>
            <person name="Ruz Baez A.E."/>
            <person name="Espinosa Luna G."/>
            <person name="Oliart Ros R.M."/>
        </authorList>
    </citation>
    <scope>NUCLEOTIDE SEQUENCE</scope>
    <source>
        <strain evidence="7">HT42</strain>
    </source>
</reference>
<dbReference type="NCBIfam" id="TIGR00093">
    <property type="entry name" value="pseudouridine synthase"/>
    <property type="match status" value="1"/>
</dbReference>
<dbReference type="Gene3D" id="3.30.70.1560">
    <property type="entry name" value="Alpha-L RNA-binding motif"/>
    <property type="match status" value="1"/>
</dbReference>
<dbReference type="InterPro" id="IPR036986">
    <property type="entry name" value="S4_RNA-bd_sf"/>
</dbReference>
<evidence type="ECO:0000313" key="8">
    <source>
        <dbReference type="Proteomes" id="UP001151071"/>
    </source>
</evidence>
<dbReference type="InterPro" id="IPR002942">
    <property type="entry name" value="S4_RNA-bd"/>
</dbReference>
<sequence>MERLQKVLAHAGVASRRHCEELIVQGRVQVNGKVVRELGTRVDPGTDRIAVDGRPVRLEQHVYLLLYKPTGVITSVSDPQGRRVVTDLLKGVKERVYPVGRLDYDTSGLLLMTNDGELANMLAHPSYEIDKVYRAWVRGVPSPEKVNRLARGINLEDGMTAPAQARLLKTSAAGDRALLELTIHEGRNRQVRRMCEAIGHPVLTLERVKLGFLTLEGLEPGQYRPLTTAEVERLKRGLTRDRKIPPHRR</sequence>
<dbReference type="InterPro" id="IPR020103">
    <property type="entry name" value="PsdUridine_synth_cat_dom_sf"/>
</dbReference>
<dbReference type="InterPro" id="IPR018496">
    <property type="entry name" value="PsdUridine_synth_RsuA/RluB_CS"/>
</dbReference>
<name>A0A9X3Z1P1_9BACL</name>
<evidence type="ECO:0000256" key="3">
    <source>
        <dbReference type="ARBA" id="ARBA00023235"/>
    </source>
</evidence>
<keyword evidence="8" id="KW-1185">Reference proteome</keyword>
<evidence type="ECO:0000256" key="1">
    <source>
        <dbReference type="ARBA" id="ARBA00008348"/>
    </source>
</evidence>
<dbReference type="SMART" id="SM00363">
    <property type="entry name" value="S4"/>
    <property type="match status" value="1"/>
</dbReference>
<dbReference type="GO" id="GO:0000455">
    <property type="term" value="P:enzyme-directed rRNA pseudouridine synthesis"/>
    <property type="evidence" value="ECO:0007669"/>
    <property type="project" value="UniProtKB-ARBA"/>
</dbReference>